<dbReference type="GO" id="GO:0032259">
    <property type="term" value="P:methylation"/>
    <property type="evidence" value="ECO:0007669"/>
    <property type="project" value="UniProtKB-KW"/>
</dbReference>
<dbReference type="GO" id="GO:0008757">
    <property type="term" value="F:S-adenosylmethionine-dependent methyltransferase activity"/>
    <property type="evidence" value="ECO:0007669"/>
    <property type="project" value="InterPro"/>
</dbReference>
<evidence type="ECO:0000259" key="1">
    <source>
        <dbReference type="Pfam" id="PF08241"/>
    </source>
</evidence>
<protein>
    <submittedName>
        <fullName evidence="2">Ribosomal RNA adenine methylase transferase</fullName>
    </submittedName>
</protein>
<dbReference type="Pfam" id="PF08241">
    <property type="entry name" value="Methyltransf_11"/>
    <property type="match status" value="1"/>
</dbReference>
<feature type="domain" description="Methyltransferase type 11" evidence="1">
    <location>
        <begin position="35"/>
        <end position="124"/>
    </location>
</feature>
<dbReference type="Proteomes" id="UP000034493">
    <property type="component" value="Unassembled WGS sequence"/>
</dbReference>
<accession>A0A0G0YW49</accession>
<dbReference type="AlphaFoldDB" id="A0A0G0YW49"/>
<keyword evidence="2" id="KW-0489">Methyltransferase</keyword>
<evidence type="ECO:0000313" key="2">
    <source>
        <dbReference type="EMBL" id="KKS04658.1"/>
    </source>
</evidence>
<proteinExistence type="predicted"/>
<gene>
    <name evidence="2" type="ORF">UU56_C0004G0059</name>
</gene>
<dbReference type="InterPro" id="IPR029063">
    <property type="entry name" value="SAM-dependent_MTases_sf"/>
</dbReference>
<comment type="caution">
    <text evidence="2">The sequence shown here is derived from an EMBL/GenBank/DDBJ whole genome shotgun (WGS) entry which is preliminary data.</text>
</comment>
<reference evidence="2 3" key="1">
    <citation type="journal article" date="2015" name="Nature">
        <title>rRNA introns, odd ribosomes, and small enigmatic genomes across a large radiation of phyla.</title>
        <authorList>
            <person name="Brown C.T."/>
            <person name="Hug L.A."/>
            <person name="Thomas B.C."/>
            <person name="Sharon I."/>
            <person name="Castelle C.J."/>
            <person name="Singh A."/>
            <person name="Wilkins M.J."/>
            <person name="Williams K.H."/>
            <person name="Banfield J.F."/>
        </authorList>
    </citation>
    <scope>NUCLEOTIDE SEQUENCE [LARGE SCALE GENOMIC DNA]</scope>
</reference>
<dbReference type="Gene3D" id="3.40.50.150">
    <property type="entry name" value="Vaccinia Virus protein VP39"/>
    <property type="match status" value="1"/>
</dbReference>
<keyword evidence="2" id="KW-0808">Transferase</keyword>
<dbReference type="EMBL" id="LCBC01000004">
    <property type="protein sequence ID" value="KKS04658.1"/>
    <property type="molecule type" value="Genomic_DNA"/>
</dbReference>
<sequence>MNSVDKHNLEIMKTAKGYNLWVFSKLKPYLGSQILDVGAGIGSFTGMLPRGKSTAIDIDKFYIQKLQKKFGTNAGFGDIEKGKYFFGNKKFDTIICLNVLEHIKDDRLALKNICKLLKGNGKFIATVPAHKWAYGTMDKYLDHFRRYEKNELIKKCKAAKLEPIIVRRLNFFGLMGWFVNGKLLRRDIIHKVQLTIFEKLVLALVSFEKIIEPPLGLSLFLVAQKK</sequence>
<organism evidence="2 3">
    <name type="scientific">Candidatus Curtissbacteria bacterium GW2011_GWA2_41_24</name>
    <dbReference type="NCBI Taxonomy" id="1618411"/>
    <lineage>
        <taxon>Bacteria</taxon>
        <taxon>Candidatus Curtissiibacteriota</taxon>
    </lineage>
</organism>
<evidence type="ECO:0000313" key="3">
    <source>
        <dbReference type="Proteomes" id="UP000034493"/>
    </source>
</evidence>
<dbReference type="InterPro" id="IPR013216">
    <property type="entry name" value="Methyltransf_11"/>
</dbReference>
<dbReference type="CDD" id="cd02440">
    <property type="entry name" value="AdoMet_MTases"/>
    <property type="match status" value="1"/>
</dbReference>
<name>A0A0G0YW49_9BACT</name>
<dbReference type="InterPro" id="IPR050508">
    <property type="entry name" value="Methyltransf_Superfamily"/>
</dbReference>
<dbReference type="SUPFAM" id="SSF53335">
    <property type="entry name" value="S-adenosyl-L-methionine-dependent methyltransferases"/>
    <property type="match status" value="1"/>
</dbReference>
<dbReference type="PANTHER" id="PTHR42912">
    <property type="entry name" value="METHYLTRANSFERASE"/>
    <property type="match status" value="1"/>
</dbReference>